<feature type="compositionally biased region" description="Basic residues" evidence="2">
    <location>
        <begin position="1"/>
        <end position="14"/>
    </location>
</feature>
<gene>
    <name evidence="3" type="ORF">TIFTF001_012592</name>
</gene>
<sequence length="489" mass="52922">MPSGAKKRKAAKKKKELEATSNNNYSNNPQEHDDAKSQDGKGSDGGEVSSPAHQDHRNDNDHPFNEGNEVRLSSDARSIVAEDNSMEKVPSGAGVGGKVGFQGLSVPNAESSLKPEEHSERDISIEGFEFSKMGNKSSSSSSSSSSDDEARATRTRVSESKSYGFSNLVNPVATASGETLAAVESALVDNSLVSEVTKLETGAEKLANEVSGKVFSFSPQKYEDKLEAGAEKLANVATAKVTSSTKKYEGELEAGAEKLAKAVLEKKKYEEEKLARAVSEAKKQEEERLARAVSETKKYEDKVEAGAEKLANVVSETKKHEEERLAKAVSETKKYEDKLEAGAEKLVNVVSETKKLEEERLAKAVSETKKYEDKLEAGAENLAKAVSETVSSFSPKKYEDKVFSFLDEFSKVSAASPSESGPYSKGHDDRELPPSEGAHVAETTTGTENIKDSENKLGARCREPPGGVAVEFSRCYLDPADKIRLRPYL</sequence>
<feature type="compositionally biased region" description="Basic and acidic residues" evidence="2">
    <location>
        <begin position="148"/>
        <end position="159"/>
    </location>
</feature>
<feature type="compositionally biased region" description="Basic and acidic residues" evidence="2">
    <location>
        <begin position="30"/>
        <end position="44"/>
    </location>
</feature>
<proteinExistence type="predicted"/>
<organism evidence="3 4">
    <name type="scientific">Ficus carica</name>
    <name type="common">Common fig</name>
    <dbReference type="NCBI Taxonomy" id="3494"/>
    <lineage>
        <taxon>Eukaryota</taxon>
        <taxon>Viridiplantae</taxon>
        <taxon>Streptophyta</taxon>
        <taxon>Embryophyta</taxon>
        <taxon>Tracheophyta</taxon>
        <taxon>Spermatophyta</taxon>
        <taxon>Magnoliopsida</taxon>
        <taxon>eudicotyledons</taxon>
        <taxon>Gunneridae</taxon>
        <taxon>Pentapetalae</taxon>
        <taxon>rosids</taxon>
        <taxon>fabids</taxon>
        <taxon>Rosales</taxon>
        <taxon>Moraceae</taxon>
        <taxon>Ficeae</taxon>
        <taxon>Ficus</taxon>
    </lineage>
</organism>
<feature type="compositionally biased region" description="Basic and acidic residues" evidence="2">
    <location>
        <begin position="53"/>
        <end position="74"/>
    </location>
</feature>
<dbReference type="EMBL" id="BTGU01000016">
    <property type="protein sequence ID" value="GMN43396.1"/>
    <property type="molecule type" value="Genomic_DNA"/>
</dbReference>
<feature type="compositionally biased region" description="Polar residues" evidence="2">
    <location>
        <begin position="19"/>
        <end position="29"/>
    </location>
</feature>
<dbReference type="AlphaFoldDB" id="A0AA88AG81"/>
<feature type="coiled-coil region" evidence="1">
    <location>
        <begin position="252"/>
        <end position="374"/>
    </location>
</feature>
<dbReference type="PANTHER" id="PTHR37187">
    <property type="entry name" value="EXPRESSED PROTEIN"/>
    <property type="match status" value="1"/>
</dbReference>
<name>A0AA88AG81_FICCA</name>
<evidence type="ECO:0000256" key="1">
    <source>
        <dbReference type="SAM" id="Coils"/>
    </source>
</evidence>
<feature type="compositionally biased region" description="Basic and acidic residues" evidence="2">
    <location>
        <begin position="449"/>
        <end position="463"/>
    </location>
</feature>
<evidence type="ECO:0000256" key="2">
    <source>
        <dbReference type="SAM" id="MobiDB-lite"/>
    </source>
</evidence>
<protein>
    <submittedName>
        <fullName evidence="3">Uncharacterized protein</fullName>
    </submittedName>
</protein>
<keyword evidence="1" id="KW-0175">Coiled coil</keyword>
<dbReference type="PANTHER" id="PTHR37187:SF7">
    <property type="entry name" value="EXPRESSED PROTEIN"/>
    <property type="match status" value="1"/>
</dbReference>
<feature type="region of interest" description="Disordered" evidence="2">
    <location>
        <begin position="414"/>
        <end position="465"/>
    </location>
</feature>
<evidence type="ECO:0000313" key="3">
    <source>
        <dbReference type="EMBL" id="GMN43396.1"/>
    </source>
</evidence>
<accession>A0AA88AG81</accession>
<dbReference type="Proteomes" id="UP001187192">
    <property type="component" value="Unassembled WGS sequence"/>
</dbReference>
<feature type="region of interest" description="Disordered" evidence="2">
    <location>
        <begin position="1"/>
        <end position="162"/>
    </location>
</feature>
<keyword evidence="4" id="KW-1185">Reference proteome</keyword>
<evidence type="ECO:0000313" key="4">
    <source>
        <dbReference type="Proteomes" id="UP001187192"/>
    </source>
</evidence>
<reference evidence="3" key="1">
    <citation type="submission" date="2023-07" db="EMBL/GenBank/DDBJ databases">
        <title>draft genome sequence of fig (Ficus carica).</title>
        <authorList>
            <person name="Takahashi T."/>
            <person name="Nishimura K."/>
        </authorList>
    </citation>
    <scope>NUCLEOTIDE SEQUENCE</scope>
</reference>
<feature type="compositionally biased region" description="Basic and acidic residues" evidence="2">
    <location>
        <begin position="113"/>
        <end position="124"/>
    </location>
</feature>
<comment type="caution">
    <text evidence="3">The sequence shown here is derived from an EMBL/GenBank/DDBJ whole genome shotgun (WGS) entry which is preliminary data.</text>
</comment>